<comment type="caution">
    <text evidence="1">The sequence shown here is derived from an EMBL/GenBank/DDBJ whole genome shotgun (WGS) entry which is preliminary data.</text>
</comment>
<organism evidence="1 2">
    <name type="scientific">Mycena sanguinolenta</name>
    <dbReference type="NCBI Taxonomy" id="230812"/>
    <lineage>
        <taxon>Eukaryota</taxon>
        <taxon>Fungi</taxon>
        <taxon>Dikarya</taxon>
        <taxon>Basidiomycota</taxon>
        <taxon>Agaricomycotina</taxon>
        <taxon>Agaricomycetes</taxon>
        <taxon>Agaricomycetidae</taxon>
        <taxon>Agaricales</taxon>
        <taxon>Marasmiineae</taxon>
        <taxon>Mycenaceae</taxon>
        <taxon>Mycena</taxon>
    </lineage>
</organism>
<dbReference type="EMBL" id="JACAZH010000007">
    <property type="protein sequence ID" value="KAF7364048.1"/>
    <property type="molecule type" value="Genomic_DNA"/>
</dbReference>
<accession>A0A8H7D9P9</accession>
<name>A0A8H7D9P9_9AGAR</name>
<dbReference type="Proteomes" id="UP000623467">
    <property type="component" value="Unassembled WGS sequence"/>
</dbReference>
<evidence type="ECO:0000313" key="1">
    <source>
        <dbReference type="EMBL" id="KAF7364048.1"/>
    </source>
</evidence>
<keyword evidence="2" id="KW-1185">Reference proteome</keyword>
<gene>
    <name evidence="1" type="ORF">MSAN_01063500</name>
</gene>
<evidence type="ECO:0000313" key="2">
    <source>
        <dbReference type="Proteomes" id="UP000623467"/>
    </source>
</evidence>
<dbReference type="AlphaFoldDB" id="A0A8H7D9P9"/>
<sequence>MRSYAVKSCSACSLLDAIGYFFGKRAAQPRLRGLRCARGTSEEYEPWKRRQCAKRGTLPVSQSATTGRVIGSRTSFISTSIEASTIAPLSRSTPAPSLVGYGCSAGSSQTWWIWRTAERAPIIPFYTLVPMPTTSFPSRPEWWDDTRASAQRVSLPPILVIAPSAVLYFVAPHALTSHSECDPLDKVRSFLVTVVSTEDG</sequence>
<protein>
    <submittedName>
        <fullName evidence="1">Uncharacterized protein</fullName>
    </submittedName>
</protein>
<proteinExistence type="predicted"/>
<reference evidence="1" key="1">
    <citation type="submission" date="2020-05" db="EMBL/GenBank/DDBJ databases">
        <title>Mycena genomes resolve the evolution of fungal bioluminescence.</title>
        <authorList>
            <person name="Tsai I.J."/>
        </authorList>
    </citation>
    <scope>NUCLEOTIDE SEQUENCE</scope>
    <source>
        <strain evidence="1">160909Yilan</strain>
    </source>
</reference>